<dbReference type="FunFam" id="2.30.30.30:FF:000003">
    <property type="entry name" value="Elongation factor P"/>
    <property type="match status" value="1"/>
</dbReference>
<keyword evidence="5 8" id="KW-0251">Elongation factor</keyword>
<keyword evidence="14" id="KW-1185">Reference proteome</keyword>
<dbReference type="Pfam" id="PF01132">
    <property type="entry name" value="EFP"/>
    <property type="match status" value="1"/>
</dbReference>
<sequence>MAFPMDEIRRNIIMISAGDFKNGLTLEIDGNVVQIMEFQHVKPGKGAAFVRTKLKNVISGGIIEKTFRPTEKFPQARIERVDMQYLYNDGDLYNFMNNETYDQIAIAQDTVGDALKFVKENETVKVCSYNGSVFAIEPPLFVELEITETEPGFAGNTAQGATKPAVVETGATVYVPLFVNQGDVIKIDTRTGEYLSRV</sequence>
<dbReference type="SUPFAM" id="SSF50249">
    <property type="entry name" value="Nucleic acid-binding proteins"/>
    <property type="match status" value="2"/>
</dbReference>
<dbReference type="InterPro" id="IPR012340">
    <property type="entry name" value="NA-bd_OB-fold"/>
</dbReference>
<organism evidence="13 14">
    <name type="scientific">Blautia hansenii DSM 20583</name>
    <dbReference type="NCBI Taxonomy" id="537007"/>
    <lineage>
        <taxon>Bacteria</taxon>
        <taxon>Bacillati</taxon>
        <taxon>Bacillota</taxon>
        <taxon>Clostridia</taxon>
        <taxon>Lachnospirales</taxon>
        <taxon>Lachnospiraceae</taxon>
        <taxon>Blautia</taxon>
    </lineage>
</organism>
<feature type="domain" description="Translation elongation factor P/YeiP central" evidence="12">
    <location>
        <begin position="80"/>
        <end position="134"/>
    </location>
</feature>
<dbReference type="HAMAP" id="MF_00141">
    <property type="entry name" value="EF_P"/>
    <property type="match status" value="1"/>
</dbReference>
<dbReference type="InterPro" id="IPR011768">
    <property type="entry name" value="Transl_elongation_fac_P"/>
</dbReference>
<evidence type="ECO:0000256" key="1">
    <source>
        <dbReference type="ARBA" id="ARBA00004496"/>
    </source>
</evidence>
<dbReference type="Proteomes" id="UP000003755">
    <property type="component" value="Unassembled WGS sequence"/>
</dbReference>
<gene>
    <name evidence="8 13" type="primary">efp</name>
    <name evidence="13" type="ORF">BLAHAN_04982</name>
</gene>
<dbReference type="GO" id="GO:0005829">
    <property type="term" value="C:cytosol"/>
    <property type="evidence" value="ECO:0007669"/>
    <property type="project" value="UniProtKB-ARBA"/>
</dbReference>
<dbReference type="SUPFAM" id="SSF50104">
    <property type="entry name" value="Translation proteins SH3-like domain"/>
    <property type="match status" value="1"/>
</dbReference>
<evidence type="ECO:0000256" key="8">
    <source>
        <dbReference type="HAMAP-Rule" id="MF_00141"/>
    </source>
</evidence>
<dbReference type="UniPathway" id="UPA00345"/>
<dbReference type="InterPro" id="IPR014722">
    <property type="entry name" value="Rib_uL2_dom2"/>
</dbReference>
<name>C9L6H2_BLAHA</name>
<dbReference type="AlphaFoldDB" id="C9L6H2"/>
<dbReference type="InterPro" id="IPR008991">
    <property type="entry name" value="Translation_prot_SH3-like_sf"/>
</dbReference>
<feature type="domain" description="Elongation factor P C-terminal" evidence="11">
    <location>
        <begin position="142"/>
        <end position="197"/>
    </location>
</feature>
<evidence type="ECO:0000256" key="5">
    <source>
        <dbReference type="ARBA" id="ARBA00022768"/>
    </source>
</evidence>
<dbReference type="Pfam" id="PF09285">
    <property type="entry name" value="Elong-fact-P_C"/>
    <property type="match status" value="1"/>
</dbReference>
<comment type="similarity">
    <text evidence="3 8 10">Belongs to the elongation factor P family.</text>
</comment>
<dbReference type="CDD" id="cd04470">
    <property type="entry name" value="S1_EF-P_repeat_1"/>
    <property type="match status" value="1"/>
</dbReference>
<evidence type="ECO:0000256" key="6">
    <source>
        <dbReference type="ARBA" id="ARBA00022917"/>
    </source>
</evidence>
<evidence type="ECO:0000256" key="2">
    <source>
        <dbReference type="ARBA" id="ARBA00004815"/>
    </source>
</evidence>
<dbReference type="STRING" id="537007.BLAHAN_04982"/>
<dbReference type="InterPro" id="IPR013852">
    <property type="entry name" value="Transl_elong_P/YeiP_CS"/>
</dbReference>
<comment type="subcellular location">
    <subcellularLocation>
        <location evidence="1 8">Cytoplasm</location>
    </subcellularLocation>
</comment>
<dbReference type="NCBIfam" id="NF001810">
    <property type="entry name" value="PRK00529.1"/>
    <property type="match status" value="1"/>
</dbReference>
<dbReference type="eggNOG" id="COG0231">
    <property type="taxonomic scope" value="Bacteria"/>
</dbReference>
<comment type="pathway">
    <text evidence="2 8">Protein biosynthesis; polypeptide chain elongation.</text>
</comment>
<protein>
    <recommendedName>
        <fullName evidence="8 9">Elongation factor P</fullName>
        <shortName evidence="8">EF-P</shortName>
    </recommendedName>
</protein>
<dbReference type="EMBL" id="ABYU02000012">
    <property type="protein sequence ID" value="EEX22016.1"/>
    <property type="molecule type" value="Genomic_DNA"/>
</dbReference>
<dbReference type="PROSITE" id="PS01275">
    <property type="entry name" value="EFP"/>
    <property type="match status" value="1"/>
</dbReference>
<dbReference type="NCBIfam" id="TIGR00038">
    <property type="entry name" value="efp"/>
    <property type="match status" value="1"/>
</dbReference>
<dbReference type="FunFam" id="2.40.50.140:FF:000004">
    <property type="entry name" value="Elongation factor P"/>
    <property type="match status" value="1"/>
</dbReference>
<dbReference type="Pfam" id="PF08207">
    <property type="entry name" value="EFP_N"/>
    <property type="match status" value="1"/>
</dbReference>
<dbReference type="HOGENOM" id="CLU_074944_0_1_9"/>
<dbReference type="SMART" id="SM00841">
    <property type="entry name" value="Elong-fact-P_C"/>
    <property type="match status" value="1"/>
</dbReference>
<dbReference type="GO" id="GO:0043043">
    <property type="term" value="P:peptide biosynthetic process"/>
    <property type="evidence" value="ECO:0007669"/>
    <property type="project" value="InterPro"/>
</dbReference>
<comment type="caution">
    <text evidence="13">The sequence shown here is derived from an EMBL/GenBank/DDBJ whole genome shotgun (WGS) entry which is preliminary data.</text>
</comment>
<evidence type="ECO:0000259" key="12">
    <source>
        <dbReference type="SMART" id="SM01185"/>
    </source>
</evidence>
<evidence type="ECO:0000259" key="11">
    <source>
        <dbReference type="SMART" id="SM00841"/>
    </source>
</evidence>
<dbReference type="FunFam" id="2.40.50.140:FF:000009">
    <property type="entry name" value="Elongation factor P"/>
    <property type="match status" value="1"/>
</dbReference>
<dbReference type="GO" id="GO:0003746">
    <property type="term" value="F:translation elongation factor activity"/>
    <property type="evidence" value="ECO:0007669"/>
    <property type="project" value="UniProtKB-UniRule"/>
</dbReference>
<keyword evidence="4 8" id="KW-0963">Cytoplasm</keyword>
<dbReference type="Gene3D" id="2.40.50.140">
    <property type="entry name" value="Nucleic acid-binding proteins"/>
    <property type="match status" value="2"/>
</dbReference>
<dbReference type="Gene3D" id="2.30.30.30">
    <property type="match status" value="1"/>
</dbReference>
<comment type="function">
    <text evidence="7 8">Involved in peptide bond synthesis. Stimulates efficient translation and peptide-bond synthesis on native or reconstituted 70S ribosomes in vitro. Probably functions indirectly by altering the affinity of the ribosome for aminoacyl-tRNA, thus increasing their reactivity as acceptors for peptidyl transferase.</text>
</comment>
<evidence type="ECO:0000313" key="13">
    <source>
        <dbReference type="EMBL" id="EEX22016.1"/>
    </source>
</evidence>
<dbReference type="InterPro" id="IPR013185">
    <property type="entry name" value="Transl_elong_KOW-like"/>
</dbReference>
<evidence type="ECO:0000256" key="7">
    <source>
        <dbReference type="ARBA" id="ARBA00025469"/>
    </source>
</evidence>
<keyword evidence="6 8" id="KW-0648">Protein biosynthesis</keyword>
<dbReference type="InterPro" id="IPR001059">
    <property type="entry name" value="Transl_elong_P/YeiP_cen"/>
</dbReference>
<proteinExistence type="inferred from homology"/>
<reference evidence="13" key="1">
    <citation type="submission" date="2009-09" db="EMBL/GenBank/DDBJ databases">
        <authorList>
            <person name="Weinstock G."/>
            <person name="Sodergren E."/>
            <person name="Clifton S."/>
            <person name="Fulton L."/>
            <person name="Fulton B."/>
            <person name="Courtney L."/>
            <person name="Fronick C."/>
            <person name="Harrison M."/>
            <person name="Strong C."/>
            <person name="Farmer C."/>
            <person name="Delahaunty K."/>
            <person name="Markovic C."/>
            <person name="Hall O."/>
            <person name="Minx P."/>
            <person name="Tomlinson C."/>
            <person name="Mitreva M."/>
            <person name="Nelson J."/>
            <person name="Hou S."/>
            <person name="Wollam A."/>
            <person name="Pepin K.H."/>
            <person name="Johnson M."/>
            <person name="Bhonagiri V."/>
            <person name="Nash W.E."/>
            <person name="Warren W."/>
            <person name="Chinwalla A."/>
            <person name="Mardis E.R."/>
            <person name="Wilson R.K."/>
        </authorList>
    </citation>
    <scope>NUCLEOTIDE SEQUENCE [LARGE SCALE GENOMIC DNA]</scope>
    <source>
        <strain evidence="13">DSM 20583</strain>
    </source>
</reference>
<evidence type="ECO:0000256" key="3">
    <source>
        <dbReference type="ARBA" id="ARBA00009479"/>
    </source>
</evidence>
<dbReference type="CDD" id="cd05794">
    <property type="entry name" value="S1_EF-P_repeat_2"/>
    <property type="match status" value="1"/>
</dbReference>
<dbReference type="SMART" id="SM01185">
    <property type="entry name" value="EFP"/>
    <property type="match status" value="1"/>
</dbReference>
<dbReference type="PIRSF" id="PIRSF005901">
    <property type="entry name" value="EF-P"/>
    <property type="match status" value="1"/>
</dbReference>
<dbReference type="InterPro" id="IPR020599">
    <property type="entry name" value="Transl_elong_fac_P/YeiP"/>
</dbReference>
<dbReference type="InterPro" id="IPR015365">
    <property type="entry name" value="Elong-fact-P_C"/>
</dbReference>
<evidence type="ECO:0000313" key="14">
    <source>
        <dbReference type="Proteomes" id="UP000003755"/>
    </source>
</evidence>
<dbReference type="PANTHER" id="PTHR30053:SF12">
    <property type="entry name" value="ELONGATION FACTOR P (EF-P) FAMILY PROTEIN"/>
    <property type="match status" value="1"/>
</dbReference>
<dbReference type="PANTHER" id="PTHR30053">
    <property type="entry name" value="ELONGATION FACTOR P"/>
    <property type="match status" value="1"/>
</dbReference>
<evidence type="ECO:0000256" key="4">
    <source>
        <dbReference type="ARBA" id="ARBA00022490"/>
    </source>
</evidence>
<evidence type="ECO:0000256" key="10">
    <source>
        <dbReference type="RuleBase" id="RU004389"/>
    </source>
</evidence>
<accession>C9L6H2</accession>
<evidence type="ECO:0000256" key="9">
    <source>
        <dbReference type="NCBIfam" id="TIGR00038"/>
    </source>
</evidence>